<dbReference type="SMART" id="SM00028">
    <property type="entry name" value="TPR"/>
    <property type="match status" value="3"/>
</dbReference>
<name>A0A1Z5JXS9_FISSO</name>
<keyword evidence="1" id="KW-0802">TPR repeat</keyword>
<protein>
    <recommendedName>
        <fullName evidence="5">Tetratricopeptide repeat protein</fullName>
    </recommendedName>
</protein>
<dbReference type="SUPFAM" id="SSF48452">
    <property type="entry name" value="TPR-like"/>
    <property type="match status" value="2"/>
</dbReference>
<evidence type="ECO:0008006" key="5">
    <source>
        <dbReference type="Google" id="ProtNLM"/>
    </source>
</evidence>
<keyword evidence="4" id="KW-1185">Reference proteome</keyword>
<reference evidence="3 4" key="1">
    <citation type="journal article" date="2015" name="Plant Cell">
        <title>Oil accumulation by the oleaginous diatom Fistulifera solaris as revealed by the genome and transcriptome.</title>
        <authorList>
            <person name="Tanaka T."/>
            <person name="Maeda Y."/>
            <person name="Veluchamy A."/>
            <person name="Tanaka M."/>
            <person name="Abida H."/>
            <person name="Marechal E."/>
            <person name="Bowler C."/>
            <person name="Muto M."/>
            <person name="Sunaga Y."/>
            <person name="Tanaka M."/>
            <person name="Yoshino T."/>
            <person name="Taniguchi T."/>
            <person name="Fukuda Y."/>
            <person name="Nemoto M."/>
            <person name="Matsumoto M."/>
            <person name="Wong P.S."/>
            <person name="Aburatani S."/>
            <person name="Fujibuchi W."/>
        </authorList>
    </citation>
    <scope>NUCLEOTIDE SEQUENCE [LARGE SCALE GENOMIC DNA]</scope>
    <source>
        <strain evidence="3 4">JPCC DA0580</strain>
    </source>
</reference>
<dbReference type="InterPro" id="IPR011990">
    <property type="entry name" value="TPR-like_helical_dom_sf"/>
</dbReference>
<feature type="chain" id="PRO_5012238742" description="Tetratricopeptide repeat protein" evidence="2">
    <location>
        <begin position="18"/>
        <end position="470"/>
    </location>
</feature>
<feature type="signal peptide" evidence="2">
    <location>
        <begin position="1"/>
        <end position="17"/>
    </location>
</feature>
<dbReference type="PROSITE" id="PS50005">
    <property type="entry name" value="TPR"/>
    <property type="match status" value="2"/>
</dbReference>
<evidence type="ECO:0000313" key="4">
    <source>
        <dbReference type="Proteomes" id="UP000198406"/>
    </source>
</evidence>
<accession>A0A1Z5JXS9</accession>
<keyword evidence="2" id="KW-0732">Signal</keyword>
<feature type="repeat" description="TPR" evidence="1">
    <location>
        <begin position="266"/>
        <end position="299"/>
    </location>
</feature>
<dbReference type="InParanoid" id="A0A1Z5JXS9"/>
<evidence type="ECO:0000313" key="3">
    <source>
        <dbReference type="EMBL" id="GAX18827.1"/>
    </source>
</evidence>
<evidence type="ECO:0000256" key="2">
    <source>
        <dbReference type="SAM" id="SignalP"/>
    </source>
</evidence>
<dbReference type="Proteomes" id="UP000198406">
    <property type="component" value="Unassembled WGS sequence"/>
</dbReference>
<dbReference type="EMBL" id="BDSP01000132">
    <property type="protein sequence ID" value="GAX18827.1"/>
    <property type="molecule type" value="Genomic_DNA"/>
</dbReference>
<gene>
    <name evidence="3" type="ORF">FisN_26Hu128</name>
</gene>
<organism evidence="3 4">
    <name type="scientific">Fistulifera solaris</name>
    <name type="common">Oleaginous diatom</name>
    <dbReference type="NCBI Taxonomy" id="1519565"/>
    <lineage>
        <taxon>Eukaryota</taxon>
        <taxon>Sar</taxon>
        <taxon>Stramenopiles</taxon>
        <taxon>Ochrophyta</taxon>
        <taxon>Bacillariophyta</taxon>
        <taxon>Bacillariophyceae</taxon>
        <taxon>Bacillariophycidae</taxon>
        <taxon>Naviculales</taxon>
        <taxon>Naviculaceae</taxon>
        <taxon>Fistulifera</taxon>
    </lineage>
</organism>
<comment type="caution">
    <text evidence="3">The sequence shown here is derived from an EMBL/GenBank/DDBJ whole genome shotgun (WGS) entry which is preliminary data.</text>
</comment>
<dbReference type="InterPro" id="IPR019734">
    <property type="entry name" value="TPR_rpt"/>
</dbReference>
<proteinExistence type="predicted"/>
<sequence length="470" mass="53961">MKLVHLLFFVIVLQTTGTPQWRRRPFFLVRGSSVQENDDSSHQRQEIEHQLSQSSLSNSEQAELYVELAGLHQTADSFHEAIKAFQQAIRLYDDDDSSNEEHVATLYSDLGETYLMLLLSGVEDASKVTNWETAMHDAWEQSKRRYRSAMQHQEDPLLSLQYASVCLLQGMYCTEHGEPMRGWELIQEGQAHCSDPSLPMFLSEEEMRNLQHNRLAAWTYASKAANVLRKFDAALQALQPVMEYYRGELEHRDTTKDDPMFYHDYAGQCLGQGDYYLQLGQYNQAKESYAQAMQLYQKHCVEHPNAPKLHHTLQRALDVGEMEAIQEQILLFQGALKEYDELLQEEGEPAKFDSSHESALGFTVGDLLHGRLASLYTSASEPVLAEVHWRQALLFFTTIAPDNKIRKYLAAELHFNLSQSLWEQGKYEESMKQRILACQLYQEILGEGVNPLMTRFDGNEIVVSAEDTMM</sequence>
<dbReference type="Pfam" id="PF13181">
    <property type="entry name" value="TPR_8"/>
    <property type="match status" value="2"/>
</dbReference>
<dbReference type="AlphaFoldDB" id="A0A1Z5JXS9"/>
<dbReference type="OrthoDB" id="56114at2759"/>
<feature type="repeat" description="TPR" evidence="1">
    <location>
        <begin position="62"/>
        <end position="95"/>
    </location>
</feature>
<evidence type="ECO:0000256" key="1">
    <source>
        <dbReference type="PROSITE-ProRule" id="PRU00339"/>
    </source>
</evidence>
<dbReference type="Gene3D" id="1.25.40.10">
    <property type="entry name" value="Tetratricopeptide repeat domain"/>
    <property type="match status" value="2"/>
</dbReference>